<dbReference type="EMBL" id="JAOTJD010000051">
    <property type="protein sequence ID" value="MFD3266251.1"/>
    <property type="molecule type" value="Genomic_DNA"/>
</dbReference>
<evidence type="ECO:0000256" key="5">
    <source>
        <dbReference type="ARBA" id="ARBA00022927"/>
    </source>
</evidence>
<feature type="transmembrane region" description="Helical" evidence="9">
    <location>
        <begin position="423"/>
        <end position="441"/>
    </location>
</feature>
<keyword evidence="6 9" id="KW-1133">Transmembrane helix</keyword>
<dbReference type="Pfam" id="PF22599">
    <property type="entry name" value="SecDF_P1_head"/>
    <property type="match status" value="1"/>
</dbReference>
<dbReference type="SUPFAM" id="SSF82866">
    <property type="entry name" value="Multidrug efflux transporter AcrB transmembrane domain"/>
    <property type="match status" value="1"/>
</dbReference>
<name>A0ABW6CWT6_9CAUL</name>
<evidence type="ECO:0000256" key="8">
    <source>
        <dbReference type="ARBA" id="ARBA00023136"/>
    </source>
</evidence>
<evidence type="ECO:0000259" key="10">
    <source>
        <dbReference type="Pfam" id="PF02355"/>
    </source>
</evidence>
<organism evidence="13 14">
    <name type="scientific">Phenylobacterium ferrooxidans</name>
    <dbReference type="NCBI Taxonomy" id="2982689"/>
    <lineage>
        <taxon>Bacteria</taxon>
        <taxon>Pseudomonadati</taxon>
        <taxon>Pseudomonadota</taxon>
        <taxon>Alphaproteobacteria</taxon>
        <taxon>Caulobacterales</taxon>
        <taxon>Caulobacteraceae</taxon>
        <taxon>Phenylobacterium</taxon>
    </lineage>
</organism>
<dbReference type="Gene3D" id="3.30.70.3400">
    <property type="match status" value="2"/>
</dbReference>
<gene>
    <name evidence="9 13" type="primary">secD</name>
    <name evidence="13" type="ORF">OCL97_20090</name>
</gene>
<keyword evidence="14" id="KW-1185">Reference proteome</keyword>
<feature type="transmembrane region" description="Helical" evidence="9">
    <location>
        <begin position="462"/>
        <end position="484"/>
    </location>
</feature>
<evidence type="ECO:0000256" key="4">
    <source>
        <dbReference type="ARBA" id="ARBA00022692"/>
    </source>
</evidence>
<dbReference type="InterPro" id="IPR005791">
    <property type="entry name" value="SecD"/>
</dbReference>
<evidence type="ECO:0000313" key="13">
    <source>
        <dbReference type="EMBL" id="MFD3266251.1"/>
    </source>
</evidence>
<feature type="transmembrane region" description="Helical" evidence="9">
    <location>
        <begin position="496"/>
        <end position="521"/>
    </location>
</feature>
<dbReference type="Pfam" id="PF07549">
    <property type="entry name" value="Sec_GG"/>
    <property type="match status" value="1"/>
</dbReference>
<dbReference type="PANTHER" id="PTHR30081">
    <property type="entry name" value="PROTEIN-EXPORT MEMBRANE PROTEIN SEC"/>
    <property type="match status" value="1"/>
</dbReference>
<evidence type="ECO:0000256" key="3">
    <source>
        <dbReference type="ARBA" id="ARBA00022475"/>
    </source>
</evidence>
<comment type="subunit">
    <text evidence="9">Forms a complex with SecF. Part of the essential Sec protein translocation apparatus which comprises SecA, SecYEG and auxiliary proteins SecDF-YajC and YidC.</text>
</comment>
<comment type="function">
    <text evidence="9">Part of the Sec protein translocase complex. Interacts with the SecYEG preprotein conducting channel. SecDF uses the proton motive force (PMF) to complete protein translocation after the ATP-dependent function of SecA.</text>
</comment>
<sequence>MIAPSRWRTIAVLLSVIFGLLFSLPNVLPQKTLDSLPGFVPKQRLNLGLDLQGGSYLLLEVDTNALRVEKLTNLVEDVRTTLREEKIDFTDLGQVGGAVSVRITDPAQLTAATNLLRRSVGAPLAGSTTGRDVTINTSDDQRIGLVFSEQALVAESGKAVEQSIEIIRRRIDELGTKEPDIRRQGIDRIVVQAPGESDPEKLKDIIGQTAKLTFQMVDDSVTPEEAAAGRIPPGSQVLPSEEGGALLVKKRALVTGEMLTDASQAFDSQTGEAIVNFRFNGQGARRFGDATAQNLGKRFAIVLDNRVISAPVIQSAITGGSGQISGNFTPESANNLAILLRAGALPAPLSVEQQQTVGAELGADAVQAGKISTAVGFMAILVFMLLSYGFLFGGISVIALLVNGLLIVATLSVTQATLTLPGIAGLILTLAVAVDANVLIYERMRDEFRAGRPVLSAMDAGFSRAMTTIIDANVTTILAALIMFQFGSGPVRGFAWTLSIGVLTSVFSAVVVTQFLLSIWFRRVRPKTLPIV</sequence>
<dbReference type="Pfam" id="PF21760">
    <property type="entry name" value="SecD_1st"/>
    <property type="match status" value="1"/>
</dbReference>
<dbReference type="HAMAP" id="MF_01463_B">
    <property type="entry name" value="SecD_B"/>
    <property type="match status" value="1"/>
</dbReference>
<keyword evidence="3 9" id="KW-1003">Cell membrane</keyword>
<proteinExistence type="inferred from homology"/>
<evidence type="ECO:0000259" key="12">
    <source>
        <dbReference type="Pfam" id="PF22599"/>
    </source>
</evidence>
<feature type="transmembrane region" description="Helical" evidence="9">
    <location>
        <begin position="398"/>
        <end position="417"/>
    </location>
</feature>
<feature type="domain" description="Protein translocase subunit SecDF P1" evidence="11">
    <location>
        <begin position="160"/>
        <end position="219"/>
    </location>
</feature>
<evidence type="ECO:0000256" key="6">
    <source>
        <dbReference type="ARBA" id="ARBA00022989"/>
    </source>
</evidence>
<accession>A0ABW6CWT6</accession>
<evidence type="ECO:0000313" key="14">
    <source>
        <dbReference type="Proteomes" id="UP001598130"/>
    </source>
</evidence>
<dbReference type="Proteomes" id="UP001598130">
    <property type="component" value="Unassembled WGS sequence"/>
</dbReference>
<comment type="caution">
    <text evidence="9">Lacks conserved residue(s) required for the propagation of feature annotation.</text>
</comment>
<evidence type="ECO:0000259" key="11">
    <source>
        <dbReference type="Pfam" id="PF21760"/>
    </source>
</evidence>
<evidence type="ECO:0000256" key="1">
    <source>
        <dbReference type="ARBA" id="ARBA00004651"/>
    </source>
</evidence>
<comment type="subcellular location">
    <subcellularLocation>
        <location evidence="1 9">Cell membrane</location>
        <topology evidence="1 9">Multi-pass membrane protein</topology>
    </subcellularLocation>
</comment>
<dbReference type="RefSeq" id="WP_377371524.1">
    <property type="nucleotide sequence ID" value="NZ_JAOTJD010000051.1"/>
</dbReference>
<feature type="transmembrane region" description="Helical" evidence="9">
    <location>
        <begin position="371"/>
        <end position="391"/>
    </location>
</feature>
<reference evidence="13 14" key="1">
    <citation type="submission" date="2022-09" db="EMBL/GenBank/DDBJ databases">
        <title>New species of Phenylobacterium.</title>
        <authorList>
            <person name="Mieszkin S."/>
        </authorList>
    </citation>
    <scope>NUCLEOTIDE SEQUENCE [LARGE SCALE GENOMIC DNA]</scope>
    <source>
        <strain evidence="13 14">HK31-G</strain>
    </source>
</reference>
<protein>
    <recommendedName>
        <fullName evidence="9">Protein translocase subunit SecD</fullName>
    </recommendedName>
</protein>
<evidence type="ECO:0000256" key="2">
    <source>
        <dbReference type="ARBA" id="ARBA00022448"/>
    </source>
</evidence>
<dbReference type="PANTHER" id="PTHR30081:SF1">
    <property type="entry name" value="PROTEIN TRANSLOCASE SUBUNIT SECD"/>
    <property type="match status" value="1"/>
</dbReference>
<keyword evidence="5 9" id="KW-0653">Protein transport</keyword>
<keyword evidence="8 9" id="KW-0472">Membrane</keyword>
<feature type="domain" description="SecDF P1 head subdomain" evidence="12">
    <location>
        <begin position="236"/>
        <end position="347"/>
    </location>
</feature>
<comment type="caution">
    <text evidence="13">The sequence shown here is derived from an EMBL/GenBank/DDBJ whole genome shotgun (WGS) entry which is preliminary data.</text>
</comment>
<dbReference type="Gene3D" id="3.30.1360.200">
    <property type="match status" value="1"/>
</dbReference>
<comment type="similarity">
    <text evidence="9">Belongs to the SecD/SecF family. SecD subfamily.</text>
</comment>
<keyword evidence="2 9" id="KW-0813">Transport</keyword>
<dbReference type="InterPro" id="IPR022646">
    <property type="entry name" value="SecD/SecF_CS"/>
</dbReference>
<dbReference type="InterPro" id="IPR048634">
    <property type="entry name" value="SecD_SecF_C"/>
</dbReference>
<dbReference type="NCBIfam" id="TIGR00916">
    <property type="entry name" value="2A0604s01"/>
    <property type="match status" value="1"/>
</dbReference>
<dbReference type="InterPro" id="IPR054384">
    <property type="entry name" value="SecDF_P1_head"/>
</dbReference>
<evidence type="ECO:0000256" key="9">
    <source>
        <dbReference type="HAMAP-Rule" id="MF_01463"/>
    </source>
</evidence>
<evidence type="ECO:0000256" key="7">
    <source>
        <dbReference type="ARBA" id="ARBA00023010"/>
    </source>
</evidence>
<dbReference type="Pfam" id="PF02355">
    <property type="entry name" value="SecD_SecF_C"/>
    <property type="match status" value="1"/>
</dbReference>
<dbReference type="InterPro" id="IPR048631">
    <property type="entry name" value="SecD_1st"/>
</dbReference>
<dbReference type="NCBIfam" id="TIGR01129">
    <property type="entry name" value="secD"/>
    <property type="match status" value="1"/>
</dbReference>
<dbReference type="InterPro" id="IPR022813">
    <property type="entry name" value="SecD/SecF_arch_bac"/>
</dbReference>
<dbReference type="InterPro" id="IPR055344">
    <property type="entry name" value="SecD_SecF_C_bact"/>
</dbReference>
<keyword evidence="7 9" id="KW-0811">Translocation</keyword>
<keyword evidence="4 9" id="KW-0812">Transmembrane</keyword>
<feature type="domain" description="Protein export membrane protein SecD/SecF C-terminal" evidence="10">
    <location>
        <begin position="351"/>
        <end position="520"/>
    </location>
</feature>